<keyword evidence="2 4" id="KW-0479">Metal-binding</keyword>
<evidence type="ECO:0000313" key="6">
    <source>
        <dbReference type="EMBL" id="MFC4268188.1"/>
    </source>
</evidence>
<dbReference type="Pfam" id="PF11845">
    <property type="entry name" value="Tll0287-like"/>
    <property type="match status" value="1"/>
</dbReference>
<sequence length="332" mass="37710">MKYFLVVFVSLFLLSCSNKTKTYNNKTDLALKSNIGKELMQNKCLICHSNTANHSSRIAPPMFAVKNHYLNKNTTKKEFISDIQNWIKNPTQENVKMHGAVKKFGIMPKQVFSEKTIEYIASYMYDNELEKPKGFHKNHNGKGKGKGMKNGIGKGKHQGMVKYGNNMDAKTKSHKKKGVQIALATKTELGKNLMKKIQKEGTLEALKFCNINALPITDSMSKVLNANIKRVSDKPRNLKNRATFEEEGYIKIFKQEILEEKEANAIVREENNTVNVYYPIKTNGLCLQCHGNPKTDIKENVLASLKELYPNDKAVGYSINEIRGIWKVSLEK</sequence>
<keyword evidence="1 4" id="KW-0349">Heme</keyword>
<reference evidence="7" key="1">
    <citation type="journal article" date="2019" name="Int. J. Syst. Evol. Microbiol.">
        <title>The Global Catalogue of Microorganisms (GCM) 10K type strain sequencing project: providing services to taxonomists for standard genome sequencing and annotation.</title>
        <authorList>
            <consortium name="The Broad Institute Genomics Platform"/>
            <consortium name="The Broad Institute Genome Sequencing Center for Infectious Disease"/>
            <person name="Wu L."/>
            <person name="Ma J."/>
        </authorList>
    </citation>
    <scope>NUCLEOTIDE SEQUENCE [LARGE SCALE GENOMIC DNA]</scope>
    <source>
        <strain evidence="7">CECT 8655</strain>
    </source>
</reference>
<accession>A0ABV8R7L5</accession>
<comment type="caution">
    <text evidence="6">The sequence shown here is derived from an EMBL/GenBank/DDBJ whole genome shotgun (WGS) entry which is preliminary data.</text>
</comment>
<evidence type="ECO:0000256" key="3">
    <source>
        <dbReference type="ARBA" id="ARBA00023004"/>
    </source>
</evidence>
<evidence type="ECO:0000259" key="5">
    <source>
        <dbReference type="PROSITE" id="PS51007"/>
    </source>
</evidence>
<dbReference type="Gene3D" id="1.10.760.10">
    <property type="entry name" value="Cytochrome c-like domain"/>
    <property type="match status" value="1"/>
</dbReference>
<keyword evidence="7" id="KW-1185">Reference proteome</keyword>
<keyword evidence="3 4" id="KW-0408">Iron</keyword>
<evidence type="ECO:0000256" key="2">
    <source>
        <dbReference type="ARBA" id="ARBA00022723"/>
    </source>
</evidence>
<dbReference type="PROSITE" id="PS51007">
    <property type="entry name" value="CYTC"/>
    <property type="match status" value="1"/>
</dbReference>
<name>A0ABV8R7L5_9FLAO</name>
<proteinExistence type="predicted"/>
<dbReference type="InterPro" id="IPR036909">
    <property type="entry name" value="Cyt_c-like_dom_sf"/>
</dbReference>
<dbReference type="EMBL" id="JBHSCY010000001">
    <property type="protein sequence ID" value="MFC4268188.1"/>
    <property type="molecule type" value="Genomic_DNA"/>
</dbReference>
<protein>
    <submittedName>
        <fullName evidence="6">DUF3365 domain-containing protein</fullName>
    </submittedName>
</protein>
<feature type="domain" description="Cytochrome c" evidence="5">
    <location>
        <begin position="31"/>
        <end position="124"/>
    </location>
</feature>
<dbReference type="SUPFAM" id="SSF46626">
    <property type="entry name" value="Cytochrome c"/>
    <property type="match status" value="1"/>
</dbReference>
<evidence type="ECO:0000256" key="4">
    <source>
        <dbReference type="PROSITE-ProRule" id="PRU00433"/>
    </source>
</evidence>
<dbReference type="Proteomes" id="UP001595826">
    <property type="component" value="Unassembled WGS sequence"/>
</dbReference>
<dbReference type="InterPro" id="IPR021796">
    <property type="entry name" value="Tll0287-like_dom"/>
</dbReference>
<dbReference type="PROSITE" id="PS51257">
    <property type="entry name" value="PROKAR_LIPOPROTEIN"/>
    <property type="match status" value="1"/>
</dbReference>
<evidence type="ECO:0000256" key="1">
    <source>
        <dbReference type="ARBA" id="ARBA00022617"/>
    </source>
</evidence>
<dbReference type="RefSeq" id="WP_377408515.1">
    <property type="nucleotide sequence ID" value="NZ_JBHSCY010000001.1"/>
</dbReference>
<dbReference type="InterPro" id="IPR009056">
    <property type="entry name" value="Cyt_c-like_dom"/>
</dbReference>
<gene>
    <name evidence="6" type="ORF">ACFOWD_04660</name>
</gene>
<organism evidence="6 7">
    <name type="scientific">Polaribacter marinivivus</name>
    <dbReference type="NCBI Taxonomy" id="1524260"/>
    <lineage>
        <taxon>Bacteria</taxon>
        <taxon>Pseudomonadati</taxon>
        <taxon>Bacteroidota</taxon>
        <taxon>Flavobacteriia</taxon>
        <taxon>Flavobacteriales</taxon>
        <taxon>Flavobacteriaceae</taxon>
    </lineage>
</organism>
<evidence type="ECO:0000313" key="7">
    <source>
        <dbReference type="Proteomes" id="UP001595826"/>
    </source>
</evidence>